<keyword evidence="3" id="KW-0560">Oxidoreductase</keyword>
<evidence type="ECO:0000313" key="3">
    <source>
        <dbReference type="EMBL" id="VAW19646.1"/>
    </source>
</evidence>
<feature type="transmembrane region" description="Helical" evidence="1">
    <location>
        <begin position="38"/>
        <end position="64"/>
    </location>
</feature>
<keyword evidence="1" id="KW-0812">Transmembrane</keyword>
<evidence type="ECO:0000256" key="1">
    <source>
        <dbReference type="SAM" id="Phobius"/>
    </source>
</evidence>
<dbReference type="GO" id="GO:0048039">
    <property type="term" value="F:ubiquinone binding"/>
    <property type="evidence" value="ECO:0007669"/>
    <property type="project" value="TreeGrafter"/>
</dbReference>
<dbReference type="GO" id="GO:0042773">
    <property type="term" value="P:ATP synthesis coupled electron transport"/>
    <property type="evidence" value="ECO:0007669"/>
    <property type="project" value="InterPro"/>
</dbReference>
<keyword evidence="1" id="KW-0472">Membrane</keyword>
<feature type="domain" description="NADH:quinone oxidoreductase/Mrp antiporter transmembrane" evidence="2">
    <location>
        <begin position="2"/>
        <end position="54"/>
    </location>
</feature>
<name>A0A3B0UJA8_9ZZZZ</name>
<dbReference type="PANTHER" id="PTHR43507">
    <property type="entry name" value="NADH-UBIQUINONE OXIDOREDUCTASE CHAIN 4"/>
    <property type="match status" value="1"/>
</dbReference>
<keyword evidence="1" id="KW-1133">Transmembrane helix</keyword>
<dbReference type="EMBL" id="UOEQ01000229">
    <property type="protein sequence ID" value="VAW19646.1"/>
    <property type="molecule type" value="Genomic_DNA"/>
</dbReference>
<feature type="transmembrane region" description="Helical" evidence="1">
    <location>
        <begin position="90"/>
        <end position="111"/>
    </location>
</feature>
<dbReference type="GO" id="GO:0015990">
    <property type="term" value="P:electron transport coupled proton transport"/>
    <property type="evidence" value="ECO:0007669"/>
    <property type="project" value="TreeGrafter"/>
</dbReference>
<dbReference type="InterPro" id="IPR003918">
    <property type="entry name" value="NADH_UbQ_OxRdtase"/>
</dbReference>
<dbReference type="AlphaFoldDB" id="A0A3B0UJA8"/>
<evidence type="ECO:0000259" key="2">
    <source>
        <dbReference type="Pfam" id="PF00361"/>
    </source>
</evidence>
<feature type="transmembrane region" description="Helical" evidence="1">
    <location>
        <begin position="12"/>
        <end position="32"/>
    </location>
</feature>
<feature type="non-terminal residue" evidence="3">
    <location>
        <position position="1"/>
    </location>
</feature>
<protein>
    <submittedName>
        <fullName evidence="3">NADH-ubiquinone oxidoreductase chain M</fullName>
        <ecNumber evidence="3">1.6.5.3</ecNumber>
    </submittedName>
</protein>
<dbReference type="GO" id="GO:0008137">
    <property type="term" value="F:NADH dehydrogenase (ubiquinone) activity"/>
    <property type="evidence" value="ECO:0007669"/>
    <property type="project" value="InterPro"/>
</dbReference>
<dbReference type="EC" id="1.6.5.3" evidence="3"/>
<accession>A0A3B0UJA8</accession>
<sequence length="123" mass="13379">QFGGLLKVVPIMGWTYILMAFASLGLPGLAHFPAEFQIFLATLNVSPWAVISILAIVIVAALYLRSISAVFLGETNEKWSKMADLDRREIIVLVPLIILTIAIGVAPSWLLNLINITTTSMGL</sequence>
<keyword evidence="3" id="KW-0830">Ubiquinone</keyword>
<gene>
    <name evidence="3" type="ORF">MNBD_ALPHA11-2117</name>
</gene>
<dbReference type="InterPro" id="IPR001750">
    <property type="entry name" value="ND/Mrp_TM"/>
</dbReference>
<organism evidence="3">
    <name type="scientific">hydrothermal vent metagenome</name>
    <dbReference type="NCBI Taxonomy" id="652676"/>
    <lineage>
        <taxon>unclassified sequences</taxon>
        <taxon>metagenomes</taxon>
        <taxon>ecological metagenomes</taxon>
    </lineage>
</organism>
<dbReference type="Pfam" id="PF00361">
    <property type="entry name" value="Proton_antipo_M"/>
    <property type="match status" value="1"/>
</dbReference>
<dbReference type="PANTHER" id="PTHR43507:SF1">
    <property type="entry name" value="NADH-UBIQUINONE OXIDOREDUCTASE CHAIN 4"/>
    <property type="match status" value="1"/>
</dbReference>
<dbReference type="GO" id="GO:0003954">
    <property type="term" value="F:NADH dehydrogenase activity"/>
    <property type="evidence" value="ECO:0007669"/>
    <property type="project" value="TreeGrafter"/>
</dbReference>
<proteinExistence type="predicted"/>
<reference evidence="3" key="1">
    <citation type="submission" date="2018-06" db="EMBL/GenBank/DDBJ databases">
        <authorList>
            <person name="Zhirakovskaya E."/>
        </authorList>
    </citation>
    <scope>NUCLEOTIDE SEQUENCE</scope>
</reference>